<comment type="caution">
    <text evidence="3">The sequence shown here is derived from an EMBL/GenBank/DDBJ whole genome shotgun (WGS) entry which is preliminary data.</text>
</comment>
<name>A0A8J6YBJ6_9BACT</name>
<dbReference type="HAMAP" id="MF_01074">
    <property type="entry name" value="LarC"/>
    <property type="match status" value="1"/>
</dbReference>
<gene>
    <name evidence="3" type="primary">larC</name>
    <name evidence="3" type="ORF">IFJ97_03890</name>
</gene>
<dbReference type="Gene3D" id="3.10.20.300">
    <property type="entry name" value="mk0293 like domain"/>
    <property type="match status" value="1"/>
</dbReference>
<dbReference type="Gene3D" id="3.30.70.1380">
    <property type="entry name" value="Transcriptional regulatory protein pf0864 domain like"/>
    <property type="match status" value="1"/>
</dbReference>
<reference evidence="3 4" key="1">
    <citation type="submission" date="2020-08" db="EMBL/GenBank/DDBJ databases">
        <title>Acidobacteriota in marine sediments use diverse sulfur dissimilation pathways.</title>
        <authorList>
            <person name="Wasmund K."/>
        </authorList>
    </citation>
    <scope>NUCLEOTIDE SEQUENCE [LARGE SCALE GENOMIC DNA]</scope>
    <source>
        <strain evidence="3">MAG AM3-A</strain>
    </source>
</reference>
<keyword evidence="2" id="KW-0456">Lyase</keyword>
<dbReference type="PANTHER" id="PTHR36566:SF1">
    <property type="entry name" value="PYRIDINIUM-3,5-BISTHIOCARBOXYLIC ACID MONONUCLEOTIDE NICKEL INSERTION PROTEIN"/>
    <property type="match status" value="1"/>
</dbReference>
<keyword evidence="1 2" id="KW-0533">Nickel</keyword>
<proteinExistence type="inferred from homology"/>
<evidence type="ECO:0000313" key="3">
    <source>
        <dbReference type="EMBL" id="MBD3870481.1"/>
    </source>
</evidence>
<comment type="similarity">
    <text evidence="2">Belongs to the LarC family.</text>
</comment>
<dbReference type="Pfam" id="PF01969">
    <property type="entry name" value="Ni_insertion"/>
    <property type="match status" value="1"/>
</dbReference>
<organism evidence="3 4">
    <name type="scientific">Candidatus Sulfomarinibacter kjeldsenii</name>
    <dbReference type="NCBI Taxonomy" id="2885994"/>
    <lineage>
        <taxon>Bacteria</taxon>
        <taxon>Pseudomonadati</taxon>
        <taxon>Acidobacteriota</taxon>
        <taxon>Thermoanaerobaculia</taxon>
        <taxon>Thermoanaerobaculales</taxon>
        <taxon>Candidatus Sulfomarinibacteraceae</taxon>
        <taxon>Candidatus Sulfomarinibacter</taxon>
    </lineage>
</organism>
<dbReference type="InterPro" id="IPR002822">
    <property type="entry name" value="Ni_insertion"/>
</dbReference>
<dbReference type="AlphaFoldDB" id="A0A8J6YBJ6"/>
<protein>
    <recommendedName>
        <fullName evidence="2">Putative nickel insertion protein</fullName>
    </recommendedName>
</protein>
<dbReference type="GO" id="GO:0016829">
    <property type="term" value="F:lyase activity"/>
    <property type="evidence" value="ECO:0007669"/>
    <property type="project" value="UniProtKB-UniRule"/>
</dbReference>
<dbReference type="NCBIfam" id="TIGR00299">
    <property type="entry name" value="nickel pincer cofactor biosynthesis protein LarC"/>
    <property type="match status" value="1"/>
</dbReference>
<dbReference type="GO" id="GO:0016151">
    <property type="term" value="F:nickel cation binding"/>
    <property type="evidence" value="ECO:0007669"/>
    <property type="project" value="UniProtKB-UniRule"/>
</dbReference>
<sequence length="396" mass="42063">MSRRVLFIDCAGGVAGDMLLCALAEVCGDVSFVEELPGRLGFPDVKLTWPATRPGGFAARRLDVDFEPASHPHHRNLEDVEQLLDRSGVSPHAVDTARRVFRKLAEAEGEVHGQPPDEVHFHEVGAVDAVIDILGVCLALERLEVDEVVCSELPMGHGTVNCEHGELPLPAPAVAAMLPGVPVRPVDVEGETVTPTGAALITALSDRFGPMPAMTVEKVGVGAGSREYPGLPNVVRAFVGSAVVPAGISQTGNVVVECNIDDLDPRVLPVVIDRLLGSGALDAYVTPLVMKKGRPGHLITAIAPEQAVETVVDVILRETSSLGCRTYPVTKYHLERRMETVETPWGPVPVKVALAGDTILRRVPEFEACAELARTAGVPVRDVLAAAGGVFDEEVE</sequence>
<evidence type="ECO:0000256" key="2">
    <source>
        <dbReference type="HAMAP-Rule" id="MF_01074"/>
    </source>
</evidence>
<evidence type="ECO:0000313" key="4">
    <source>
        <dbReference type="Proteomes" id="UP000598633"/>
    </source>
</evidence>
<evidence type="ECO:0000256" key="1">
    <source>
        <dbReference type="ARBA" id="ARBA00022596"/>
    </source>
</evidence>
<dbReference type="EMBL" id="JACXWA010000063">
    <property type="protein sequence ID" value="MBD3870481.1"/>
    <property type="molecule type" value="Genomic_DNA"/>
</dbReference>
<accession>A0A8J6YBJ6</accession>
<dbReference type="Proteomes" id="UP000598633">
    <property type="component" value="Unassembled WGS sequence"/>
</dbReference>
<dbReference type="PANTHER" id="PTHR36566">
    <property type="entry name" value="NICKEL INSERTION PROTEIN-RELATED"/>
    <property type="match status" value="1"/>
</dbReference>